<comment type="caution">
    <text evidence="3">The sequence shown here is derived from an EMBL/GenBank/DDBJ whole genome shotgun (WGS) entry which is preliminary data.</text>
</comment>
<dbReference type="InterPro" id="IPR054501">
    <property type="entry name" value="NCH2"/>
</dbReference>
<reference evidence="3 4" key="1">
    <citation type="journal article" date="2015" name="Genome Announc.">
        <title>Draft Genome of the Euendolithic (true boring) Cyanobacterium Mastigocoleus testarum strain BC008.</title>
        <authorList>
            <person name="Guida B.S."/>
            <person name="Garcia-Pichel F."/>
        </authorList>
    </citation>
    <scope>NUCLEOTIDE SEQUENCE [LARGE SCALE GENOMIC DNA]</scope>
    <source>
        <strain evidence="3 4">BC008</strain>
    </source>
</reference>
<organism evidence="3 4">
    <name type="scientific">Mastigocoleus testarum BC008</name>
    <dbReference type="NCBI Taxonomy" id="371196"/>
    <lineage>
        <taxon>Bacteria</taxon>
        <taxon>Bacillati</taxon>
        <taxon>Cyanobacteriota</taxon>
        <taxon>Cyanophyceae</taxon>
        <taxon>Nostocales</taxon>
        <taxon>Hapalosiphonaceae</taxon>
        <taxon>Mastigocoleus</taxon>
    </lineage>
</organism>
<dbReference type="EMBL" id="LMTZ01000013">
    <property type="protein sequence ID" value="KST69831.1"/>
    <property type="molecule type" value="Genomic_DNA"/>
</dbReference>
<dbReference type="InterPro" id="IPR007111">
    <property type="entry name" value="NACHT_NTPase"/>
</dbReference>
<keyword evidence="4" id="KW-1185">Reference proteome</keyword>
<proteinExistence type="predicted"/>
<evidence type="ECO:0000259" key="1">
    <source>
        <dbReference type="PROSITE" id="PS50837"/>
    </source>
</evidence>
<accession>A0A0V7ZZD7</accession>
<dbReference type="InterPro" id="IPR027417">
    <property type="entry name" value="P-loop_NTPase"/>
</dbReference>
<dbReference type="Pfam" id="PF22727">
    <property type="entry name" value="NCH2"/>
    <property type="match status" value="1"/>
</dbReference>
<feature type="domain" description="NACHT" evidence="1">
    <location>
        <begin position="129"/>
        <end position="250"/>
    </location>
</feature>
<dbReference type="PANTHER" id="PTHR46844">
    <property type="entry name" value="SLR5058 PROTEIN"/>
    <property type="match status" value="1"/>
</dbReference>
<dbReference type="Proteomes" id="UP000053372">
    <property type="component" value="Unassembled WGS sequence"/>
</dbReference>
<dbReference type="Gene3D" id="3.40.50.300">
    <property type="entry name" value="P-loop containing nucleotide triphosphate hydrolases"/>
    <property type="match status" value="1"/>
</dbReference>
<dbReference type="OrthoDB" id="448481at2"/>
<dbReference type="EMBL" id="LMTZ01000086">
    <property type="protein sequence ID" value="KST67533.1"/>
    <property type="molecule type" value="Genomic_DNA"/>
</dbReference>
<evidence type="ECO:0000313" key="4">
    <source>
        <dbReference type="Proteomes" id="UP000053372"/>
    </source>
</evidence>
<protein>
    <recommendedName>
        <fullName evidence="1">NACHT domain-containing protein</fullName>
    </recommendedName>
</protein>
<dbReference type="PROSITE" id="PS50837">
    <property type="entry name" value="NACHT"/>
    <property type="match status" value="1"/>
</dbReference>
<sequence>MTGMESWGVSVVGEIAIPIFRSLSGSGGKFLGIFGKSLDKKVRDVIVGASKQYEKQFKQRHGFSQVLGMTVPLKVGSINTTVKFLDAPTRTRTVESDEGLELAYEQQQSRRTPQEPSQQSGIEIANEQRYLMVQGCPGVGKSTFLRRVALEVLSGRTEVFQHSLIPVFIELKRFISNDVDIEQCIVEEFNNCGFPSPDRFTLELLRQGKLLILLDGLDEVPYSNLSRVTKKIQTFIEQYSFNRFIVSCRSPVYLSGFDNFSNAAVTQLDDRQIKKFIANWFRNSENKQAGTAEKCWKLLQEPENIAIKNLAHTPLLLNFLCLVYEHSQDFPDNRSKLYNQALLISLEKWTNQKEIIKDKNYQGLHKELEEILLSEIAYASFATESLLFSGQQIIGLIDDFLTNYFNQPQNLDAKGVLNTIFVKNDILEQKIKGVFGFSHLTIQEYLAAYCVHKNSQYKSLVVEHLPDERWREVFLLLAGIMAPKVDELFLEMEEGAQSYINTPKLERLVKWADKVTDGSEADMNPAGKRALAFIIISAFANAFTKSCAVAKAKTNAYSISLPNPKGDDTVLQVNPNAKALVSAKDAPNASSLAFSSTIANAAATANAFAVSNAIANAIAHTFANSYIIKFAISISNANGIAVANAICNTSVDSIDQLIEETKKLEALRIFKGVNFSSLTSKMDSLKNKIPERRKSSEVYREFVERIEQTWLSAFSLDMDTVDLSKDEAKAMENYFYAINLIFQCKNTAVQVSESNWEELEKRLLRV</sequence>
<evidence type="ECO:0000313" key="3">
    <source>
        <dbReference type="EMBL" id="KST69831.1"/>
    </source>
</evidence>
<dbReference type="SUPFAM" id="SSF52540">
    <property type="entry name" value="P-loop containing nucleoside triphosphate hydrolases"/>
    <property type="match status" value="1"/>
</dbReference>
<dbReference type="Pfam" id="PF05729">
    <property type="entry name" value="NACHT"/>
    <property type="match status" value="1"/>
</dbReference>
<evidence type="ECO:0000313" key="2">
    <source>
        <dbReference type="EMBL" id="KST67533.1"/>
    </source>
</evidence>
<dbReference type="AlphaFoldDB" id="A0A0V7ZZD7"/>
<name>A0A0V7ZZD7_9CYAN</name>
<dbReference type="PANTHER" id="PTHR46844:SF1">
    <property type="entry name" value="SLR5058 PROTEIN"/>
    <property type="match status" value="1"/>
</dbReference>
<dbReference type="RefSeq" id="WP_027845972.1">
    <property type="nucleotide sequence ID" value="NZ_LMTZ01000013.1"/>
</dbReference>
<gene>
    <name evidence="2" type="ORF">BC008_30510</name>
    <name evidence="3" type="ORF">BC008_36340</name>
</gene>